<name>A0A1B6GWY3_9HEMI</name>
<accession>A0A1B6GWY3</accession>
<reference evidence="2" key="1">
    <citation type="submission" date="2015-11" db="EMBL/GenBank/DDBJ databases">
        <title>De novo transcriptome assembly of four potential Pierce s Disease insect vectors from Arizona vineyards.</title>
        <authorList>
            <person name="Tassone E.E."/>
        </authorList>
    </citation>
    <scope>NUCLEOTIDE SEQUENCE</scope>
</reference>
<protein>
    <recommendedName>
        <fullName evidence="1">BACK domain-containing protein</fullName>
    </recommendedName>
</protein>
<sequence>KRLKDTDTTKIFISDVSPDVFKLMLIHVYGGKLPTLGHFTAAKLALAADQYNIRPLVTQMCKLVVPTSVADVFAALHCVANMSCPQLKPHVNKIIQEKTQTVLNSEQFLNLDVKCLEYICKQDRLSVIELELWRALVRWVDYKANAESFGTAVQELQTILRYVRLATLNLEDIVEEVMPTKILTTDQIMALTSAVYSNQPVQQSSGLCNKQEERELYVSAQVEDHQLSGELIHDAVFKRQKYYNSHVFSSLFRTQLREEEEYKMISNLTLETFSNILIDSFTVQAKSIMKLGNQPLYKVSCKVTIRKIQVSKFLDTCEETHTIKIEGTVLGSKEMTFPIKLRDEQPLILENRGKYVFTLEFDSPHPVYRVICLDDDSDVTFVSEGHYEGIIITHNTPLHVKHISYKL</sequence>
<dbReference type="AlphaFoldDB" id="A0A1B6GWY3"/>
<gene>
    <name evidence="2" type="ORF">g.7553</name>
</gene>
<evidence type="ECO:0000259" key="1">
    <source>
        <dbReference type="SMART" id="SM00875"/>
    </source>
</evidence>
<dbReference type="Gene3D" id="1.25.40.420">
    <property type="match status" value="1"/>
</dbReference>
<feature type="domain" description="BACK" evidence="1">
    <location>
        <begin position="78"/>
        <end position="178"/>
    </location>
</feature>
<dbReference type="Pfam" id="PF07707">
    <property type="entry name" value="BACK"/>
    <property type="match status" value="1"/>
</dbReference>
<dbReference type="PANTHER" id="PTHR45774:SF3">
    <property type="entry name" value="BTB (POZ) DOMAIN-CONTAINING 2B-RELATED"/>
    <property type="match status" value="1"/>
</dbReference>
<feature type="non-terminal residue" evidence="2">
    <location>
        <position position="1"/>
    </location>
</feature>
<dbReference type="InterPro" id="IPR011333">
    <property type="entry name" value="SKP1/BTB/POZ_sf"/>
</dbReference>
<dbReference type="EMBL" id="GECZ01002847">
    <property type="protein sequence ID" value="JAS66922.1"/>
    <property type="molecule type" value="Transcribed_RNA"/>
</dbReference>
<dbReference type="SMART" id="SM00875">
    <property type="entry name" value="BACK"/>
    <property type="match status" value="1"/>
</dbReference>
<proteinExistence type="predicted"/>
<dbReference type="PANTHER" id="PTHR45774">
    <property type="entry name" value="BTB/POZ DOMAIN-CONTAINING"/>
    <property type="match status" value="1"/>
</dbReference>
<evidence type="ECO:0000313" key="2">
    <source>
        <dbReference type="EMBL" id="JAS66922.1"/>
    </source>
</evidence>
<dbReference type="SUPFAM" id="SSF54695">
    <property type="entry name" value="POZ domain"/>
    <property type="match status" value="1"/>
</dbReference>
<dbReference type="InterPro" id="IPR011705">
    <property type="entry name" value="BACK"/>
</dbReference>
<dbReference type="Gene3D" id="3.30.710.10">
    <property type="entry name" value="Potassium Channel Kv1.1, Chain A"/>
    <property type="match status" value="1"/>
</dbReference>
<organism evidence="2">
    <name type="scientific">Cuerna arida</name>
    <dbReference type="NCBI Taxonomy" id="1464854"/>
    <lineage>
        <taxon>Eukaryota</taxon>
        <taxon>Metazoa</taxon>
        <taxon>Ecdysozoa</taxon>
        <taxon>Arthropoda</taxon>
        <taxon>Hexapoda</taxon>
        <taxon>Insecta</taxon>
        <taxon>Pterygota</taxon>
        <taxon>Neoptera</taxon>
        <taxon>Paraneoptera</taxon>
        <taxon>Hemiptera</taxon>
        <taxon>Auchenorrhyncha</taxon>
        <taxon>Membracoidea</taxon>
        <taxon>Cicadellidae</taxon>
        <taxon>Cicadellinae</taxon>
        <taxon>Proconiini</taxon>
        <taxon>Cuerna</taxon>
    </lineage>
</organism>